<gene>
    <name evidence="3" type="ORF">C7B45_07185</name>
</gene>
<dbReference type="PROSITE" id="PS50943">
    <property type="entry name" value="HTH_CROC1"/>
    <property type="match status" value="1"/>
</dbReference>
<evidence type="ECO:0000313" key="3">
    <source>
        <dbReference type="EMBL" id="PSR22287.1"/>
    </source>
</evidence>
<evidence type="ECO:0000313" key="4">
    <source>
        <dbReference type="Proteomes" id="UP000241848"/>
    </source>
</evidence>
<dbReference type="Pfam" id="PF01381">
    <property type="entry name" value="HTH_3"/>
    <property type="match status" value="1"/>
</dbReference>
<accession>A0A2T2WJ66</accession>
<dbReference type="AlphaFoldDB" id="A0A2T2WJ66"/>
<dbReference type="SUPFAM" id="SSF47413">
    <property type="entry name" value="lambda repressor-like DNA-binding domains"/>
    <property type="match status" value="1"/>
</dbReference>
<dbReference type="EMBL" id="PXYV01000019">
    <property type="protein sequence ID" value="PSR22287.1"/>
    <property type="molecule type" value="Genomic_DNA"/>
</dbReference>
<dbReference type="InterPro" id="IPR001387">
    <property type="entry name" value="Cro/C1-type_HTH"/>
</dbReference>
<dbReference type="PANTHER" id="PTHR46558:SF11">
    <property type="entry name" value="HTH-TYPE TRANSCRIPTIONAL REGULATOR XRE"/>
    <property type="match status" value="1"/>
</dbReference>
<organism evidence="3 4">
    <name type="scientific">Sulfobacillus acidophilus</name>
    <dbReference type="NCBI Taxonomy" id="53633"/>
    <lineage>
        <taxon>Bacteria</taxon>
        <taxon>Bacillati</taxon>
        <taxon>Bacillota</taxon>
        <taxon>Clostridia</taxon>
        <taxon>Eubacteriales</taxon>
        <taxon>Clostridiales Family XVII. Incertae Sedis</taxon>
        <taxon>Sulfobacillus</taxon>
    </lineage>
</organism>
<dbReference type="GO" id="GO:0003677">
    <property type="term" value="F:DNA binding"/>
    <property type="evidence" value="ECO:0007669"/>
    <property type="project" value="UniProtKB-KW"/>
</dbReference>
<feature type="domain" description="HTH cro/C1-type" evidence="2">
    <location>
        <begin position="49"/>
        <end position="103"/>
    </location>
</feature>
<reference evidence="3 4" key="1">
    <citation type="journal article" date="2014" name="BMC Genomics">
        <title>Comparison of environmental and isolate Sulfobacillus genomes reveals diverse carbon, sulfur, nitrogen, and hydrogen metabolisms.</title>
        <authorList>
            <person name="Justice N.B."/>
            <person name="Norman A."/>
            <person name="Brown C.T."/>
            <person name="Singh A."/>
            <person name="Thomas B.C."/>
            <person name="Banfield J.F."/>
        </authorList>
    </citation>
    <scope>NUCLEOTIDE SEQUENCE [LARGE SCALE GENOMIC DNA]</scope>
    <source>
        <strain evidence="3">AMDSBA3</strain>
    </source>
</reference>
<protein>
    <recommendedName>
        <fullName evidence="2">HTH cro/C1-type domain-containing protein</fullName>
    </recommendedName>
</protein>
<proteinExistence type="predicted"/>
<dbReference type="SMART" id="SM00530">
    <property type="entry name" value="HTH_XRE"/>
    <property type="match status" value="1"/>
</dbReference>
<evidence type="ECO:0000256" key="1">
    <source>
        <dbReference type="ARBA" id="ARBA00023125"/>
    </source>
</evidence>
<dbReference type="Gene3D" id="1.10.260.40">
    <property type="entry name" value="lambda repressor-like DNA-binding domains"/>
    <property type="match status" value="1"/>
</dbReference>
<sequence length="220" mass="24958">MMHLHQSCLLGKRCFAITVYYNAYSISKHAKKGRRWSMDSDKNAIGDRIRRLRRRHDLTQRQLAARLGVAGSTVANWEVGSSPLSSQSIKKVATFFGVSERWLETGEGSSNDSEIIETRWPFEALRRQWGVNAQFLPAEWPDRFQEYVSLAVQFGLNPQEATFRAMVAKAQELGTDTPLPLALTAPDSPRKRQLADWILLGTDAALDIVEDARRKAQRKE</sequence>
<comment type="caution">
    <text evidence="3">The sequence shown here is derived from an EMBL/GenBank/DDBJ whole genome shotgun (WGS) entry which is preliminary data.</text>
</comment>
<dbReference type="PANTHER" id="PTHR46558">
    <property type="entry name" value="TRACRIPTIONAL REGULATORY PROTEIN-RELATED-RELATED"/>
    <property type="match status" value="1"/>
</dbReference>
<dbReference type="Proteomes" id="UP000241848">
    <property type="component" value="Unassembled WGS sequence"/>
</dbReference>
<dbReference type="CDD" id="cd00093">
    <property type="entry name" value="HTH_XRE"/>
    <property type="match status" value="1"/>
</dbReference>
<name>A0A2T2WJ66_9FIRM</name>
<evidence type="ECO:0000259" key="2">
    <source>
        <dbReference type="PROSITE" id="PS50943"/>
    </source>
</evidence>
<keyword evidence="1" id="KW-0238">DNA-binding</keyword>
<dbReference type="InterPro" id="IPR010982">
    <property type="entry name" value="Lambda_DNA-bd_dom_sf"/>
</dbReference>